<evidence type="ECO:0000313" key="11">
    <source>
        <dbReference type="Proteomes" id="UP000326458"/>
    </source>
</evidence>
<comment type="caution">
    <text evidence="10">The sequence shown here is derived from an EMBL/GenBank/DDBJ whole genome shotgun (WGS) entry which is preliminary data.</text>
</comment>
<name>A0A5N3UN17_MUNMU</name>
<dbReference type="SMART" id="SM00217">
    <property type="entry name" value="WAP"/>
    <property type="match status" value="2"/>
</dbReference>
<dbReference type="InterPro" id="IPR008197">
    <property type="entry name" value="WAP_dom"/>
</dbReference>
<dbReference type="AlphaFoldDB" id="A0A5N3UN17"/>
<keyword evidence="6" id="KW-0732">Signal</keyword>
<evidence type="ECO:0000256" key="6">
    <source>
        <dbReference type="ARBA" id="ARBA00022729"/>
    </source>
</evidence>
<dbReference type="PANTHER" id="PTHR19441">
    <property type="entry name" value="WHEY ACDIC PROTEIN WAP"/>
    <property type="match status" value="1"/>
</dbReference>
<accession>A0A5N3UN17</accession>
<evidence type="ECO:0000256" key="3">
    <source>
        <dbReference type="ARBA" id="ARBA00017105"/>
    </source>
</evidence>
<keyword evidence="7" id="KW-0677">Repeat</keyword>
<proteinExistence type="predicted"/>
<comment type="function">
    <text evidence="1">Putative acid-stable proteinase inhibitor.</text>
</comment>
<evidence type="ECO:0000256" key="1">
    <source>
        <dbReference type="ARBA" id="ARBA00003209"/>
    </source>
</evidence>
<sequence length="127" mass="13699">MGVSGPVGLHSREMIFSVILRGQLGLVWPPAHLKPGGCPPDDGPCLPSVPDQCLHDSQCPSGMKCCRRACFLQCVRKVSGKGPSPPCPEDRLRCLSRVQHLCSKDSDCQGRKRCCLGACGRDCRNPV</sequence>
<keyword evidence="4" id="KW-0964">Secreted</keyword>
<keyword evidence="5" id="KW-0646">Protease inhibitor</keyword>
<dbReference type="EMBL" id="VCEA01005595">
    <property type="protein sequence ID" value="KAB0338085.1"/>
    <property type="molecule type" value="Genomic_DNA"/>
</dbReference>
<keyword evidence="8" id="KW-1015">Disulfide bond</keyword>
<gene>
    <name evidence="10" type="ORF">FD754_024814</name>
</gene>
<protein>
    <recommendedName>
        <fullName evidence="3">WAP four-disulfide core domain protein 5</fullName>
    </recommendedName>
</protein>
<dbReference type="PANTHER" id="PTHR19441:SF39">
    <property type="entry name" value="WAP FOUR-DISULFIDE CORE DOMAIN PROTEIN 5"/>
    <property type="match status" value="1"/>
</dbReference>
<dbReference type="InterPro" id="IPR050514">
    <property type="entry name" value="WAP_four-disulfide_core"/>
</dbReference>
<dbReference type="PRINTS" id="PR00003">
    <property type="entry name" value="4DISULPHCORE"/>
</dbReference>
<keyword evidence="11" id="KW-1185">Reference proteome</keyword>
<evidence type="ECO:0000256" key="8">
    <source>
        <dbReference type="ARBA" id="ARBA00023157"/>
    </source>
</evidence>
<evidence type="ECO:0000256" key="7">
    <source>
        <dbReference type="ARBA" id="ARBA00022737"/>
    </source>
</evidence>
<dbReference type="GO" id="GO:0004867">
    <property type="term" value="F:serine-type endopeptidase inhibitor activity"/>
    <property type="evidence" value="ECO:0007669"/>
    <property type="project" value="TreeGrafter"/>
</dbReference>
<feature type="domain" description="WAP" evidence="9">
    <location>
        <begin position="31"/>
        <end position="78"/>
    </location>
</feature>
<dbReference type="InterPro" id="IPR036645">
    <property type="entry name" value="Elafin-like_sf"/>
</dbReference>
<feature type="domain" description="WAP" evidence="9">
    <location>
        <begin position="81"/>
        <end position="127"/>
    </location>
</feature>
<reference evidence="10 11" key="1">
    <citation type="submission" date="2019-06" db="EMBL/GenBank/DDBJ databases">
        <title>Discovery of a novel chromosome fission-fusion reversal in muntjac.</title>
        <authorList>
            <person name="Mudd A.B."/>
            <person name="Bredeson J.V."/>
            <person name="Baum R."/>
            <person name="Hockemeyer D."/>
            <person name="Rokhsar D.S."/>
        </authorList>
    </citation>
    <scope>NUCLEOTIDE SEQUENCE [LARGE SCALE GENOMIC DNA]</scope>
    <source>
        <strain evidence="10">UTSW_UCB_Mm</strain>
        <tissue evidence="10">Fibroblast cell line</tissue>
    </source>
</reference>
<evidence type="ECO:0000256" key="2">
    <source>
        <dbReference type="ARBA" id="ARBA00004613"/>
    </source>
</evidence>
<evidence type="ECO:0000313" key="10">
    <source>
        <dbReference type="EMBL" id="KAB0338085.1"/>
    </source>
</evidence>
<dbReference type="PROSITE" id="PS51390">
    <property type="entry name" value="WAP"/>
    <property type="match status" value="2"/>
</dbReference>
<evidence type="ECO:0000256" key="4">
    <source>
        <dbReference type="ARBA" id="ARBA00022525"/>
    </source>
</evidence>
<evidence type="ECO:0000256" key="5">
    <source>
        <dbReference type="ARBA" id="ARBA00022690"/>
    </source>
</evidence>
<comment type="subcellular location">
    <subcellularLocation>
        <location evidence="2">Secreted</location>
    </subcellularLocation>
</comment>
<dbReference type="SUPFAM" id="SSF57256">
    <property type="entry name" value="Elafin-like"/>
    <property type="match status" value="2"/>
</dbReference>
<dbReference type="GO" id="GO:0019731">
    <property type="term" value="P:antibacterial humoral response"/>
    <property type="evidence" value="ECO:0007669"/>
    <property type="project" value="TreeGrafter"/>
</dbReference>
<evidence type="ECO:0000259" key="9">
    <source>
        <dbReference type="PROSITE" id="PS51390"/>
    </source>
</evidence>
<dbReference type="Gene3D" id="4.10.75.10">
    <property type="entry name" value="Elafin-like"/>
    <property type="match status" value="2"/>
</dbReference>
<dbReference type="Pfam" id="PF00095">
    <property type="entry name" value="WAP"/>
    <property type="match status" value="2"/>
</dbReference>
<dbReference type="GO" id="GO:0045087">
    <property type="term" value="P:innate immune response"/>
    <property type="evidence" value="ECO:0007669"/>
    <property type="project" value="TreeGrafter"/>
</dbReference>
<organism evidence="10 11">
    <name type="scientific">Muntiacus muntjak</name>
    <name type="common">Barking deer</name>
    <name type="synonym">Indian muntjac</name>
    <dbReference type="NCBI Taxonomy" id="9888"/>
    <lineage>
        <taxon>Eukaryota</taxon>
        <taxon>Metazoa</taxon>
        <taxon>Chordata</taxon>
        <taxon>Craniata</taxon>
        <taxon>Vertebrata</taxon>
        <taxon>Euteleostomi</taxon>
        <taxon>Mammalia</taxon>
        <taxon>Eutheria</taxon>
        <taxon>Laurasiatheria</taxon>
        <taxon>Artiodactyla</taxon>
        <taxon>Ruminantia</taxon>
        <taxon>Pecora</taxon>
        <taxon>Cervidae</taxon>
        <taxon>Muntiacinae</taxon>
        <taxon>Muntiacus</taxon>
    </lineage>
</organism>
<dbReference type="Proteomes" id="UP000326458">
    <property type="component" value="Unassembled WGS sequence"/>
</dbReference>
<dbReference type="GO" id="GO:0005615">
    <property type="term" value="C:extracellular space"/>
    <property type="evidence" value="ECO:0007669"/>
    <property type="project" value="TreeGrafter"/>
</dbReference>